<protein>
    <recommendedName>
        <fullName evidence="1">HTH psq-type domain-containing protein</fullName>
    </recommendedName>
</protein>
<dbReference type="Pfam" id="PF05225">
    <property type="entry name" value="HTH_psq"/>
    <property type="match status" value="1"/>
</dbReference>
<dbReference type="Proteomes" id="UP001431783">
    <property type="component" value="Unassembled WGS sequence"/>
</dbReference>
<evidence type="ECO:0000313" key="2">
    <source>
        <dbReference type="EMBL" id="KAK9879284.1"/>
    </source>
</evidence>
<accession>A0AAW1UIP6</accession>
<sequence>MAKAIAEVRNGSSVKVAGEKYNIAQRTLGNKISGKTPENRKMVIKPSTENEEERLVNWIIEISRKGFSLVVEDILNERTLMKSQEKRGLNYL</sequence>
<gene>
    <name evidence="2" type="ORF">WA026_004135</name>
</gene>
<evidence type="ECO:0000259" key="1">
    <source>
        <dbReference type="Pfam" id="PF05225"/>
    </source>
</evidence>
<feature type="domain" description="HTH psq-type" evidence="1">
    <location>
        <begin position="1"/>
        <end position="36"/>
    </location>
</feature>
<dbReference type="EMBL" id="JARQZJ010000061">
    <property type="protein sequence ID" value="KAK9879284.1"/>
    <property type="molecule type" value="Genomic_DNA"/>
</dbReference>
<reference evidence="2 3" key="1">
    <citation type="submission" date="2023-03" db="EMBL/GenBank/DDBJ databases">
        <title>Genome insight into feeding habits of ladybird beetles.</title>
        <authorList>
            <person name="Li H.-S."/>
            <person name="Huang Y.-H."/>
            <person name="Pang H."/>
        </authorList>
    </citation>
    <scope>NUCLEOTIDE SEQUENCE [LARGE SCALE GENOMIC DNA]</scope>
    <source>
        <strain evidence="2">SYSU_2023b</strain>
        <tissue evidence="2">Whole body</tissue>
    </source>
</reference>
<proteinExistence type="predicted"/>
<dbReference type="InterPro" id="IPR007889">
    <property type="entry name" value="HTH_Psq"/>
</dbReference>
<evidence type="ECO:0000313" key="3">
    <source>
        <dbReference type="Proteomes" id="UP001431783"/>
    </source>
</evidence>
<comment type="caution">
    <text evidence="2">The sequence shown here is derived from an EMBL/GenBank/DDBJ whole genome shotgun (WGS) entry which is preliminary data.</text>
</comment>
<organism evidence="2 3">
    <name type="scientific">Henosepilachna vigintioctopunctata</name>
    <dbReference type="NCBI Taxonomy" id="420089"/>
    <lineage>
        <taxon>Eukaryota</taxon>
        <taxon>Metazoa</taxon>
        <taxon>Ecdysozoa</taxon>
        <taxon>Arthropoda</taxon>
        <taxon>Hexapoda</taxon>
        <taxon>Insecta</taxon>
        <taxon>Pterygota</taxon>
        <taxon>Neoptera</taxon>
        <taxon>Endopterygota</taxon>
        <taxon>Coleoptera</taxon>
        <taxon>Polyphaga</taxon>
        <taxon>Cucujiformia</taxon>
        <taxon>Coccinelloidea</taxon>
        <taxon>Coccinellidae</taxon>
        <taxon>Epilachninae</taxon>
        <taxon>Epilachnini</taxon>
        <taxon>Henosepilachna</taxon>
    </lineage>
</organism>
<name>A0AAW1UIP6_9CUCU</name>
<keyword evidence="3" id="KW-1185">Reference proteome</keyword>
<dbReference type="AlphaFoldDB" id="A0AAW1UIP6"/>
<dbReference type="GO" id="GO:0003677">
    <property type="term" value="F:DNA binding"/>
    <property type="evidence" value="ECO:0007669"/>
    <property type="project" value="InterPro"/>
</dbReference>